<organism evidence="2 3">
    <name type="scientific">Streptomonospora nanhaiensis</name>
    <dbReference type="NCBI Taxonomy" id="1323731"/>
    <lineage>
        <taxon>Bacteria</taxon>
        <taxon>Bacillati</taxon>
        <taxon>Actinomycetota</taxon>
        <taxon>Actinomycetes</taxon>
        <taxon>Streptosporangiales</taxon>
        <taxon>Nocardiopsidaceae</taxon>
        <taxon>Streptomonospora</taxon>
    </lineage>
</organism>
<dbReference type="Gene3D" id="1.10.10.10">
    <property type="entry name" value="Winged helix-like DNA-binding domain superfamily/Winged helix DNA-binding domain"/>
    <property type="match status" value="1"/>
</dbReference>
<keyword evidence="2" id="KW-0238">DNA-binding</keyword>
<dbReference type="InterPro" id="IPR039422">
    <property type="entry name" value="MarR/SlyA-like"/>
</dbReference>
<dbReference type="Proteomes" id="UP000575985">
    <property type="component" value="Unassembled WGS sequence"/>
</dbReference>
<dbReference type="PANTHER" id="PTHR33164:SF107">
    <property type="entry name" value="TRANSCRIPTIONAL REGULATORY PROTEIN"/>
    <property type="match status" value="1"/>
</dbReference>
<gene>
    <name evidence="2" type="ORF">HNR12_000541</name>
</gene>
<name>A0A853BHR2_9ACTN</name>
<dbReference type="PRINTS" id="PR00598">
    <property type="entry name" value="HTHMARR"/>
</dbReference>
<dbReference type="Pfam" id="PF12802">
    <property type="entry name" value="MarR_2"/>
    <property type="match status" value="1"/>
</dbReference>
<proteinExistence type="predicted"/>
<reference evidence="2 3" key="1">
    <citation type="submission" date="2020-07" db="EMBL/GenBank/DDBJ databases">
        <title>Sequencing the genomes of 1000 actinobacteria strains.</title>
        <authorList>
            <person name="Klenk H.-P."/>
        </authorList>
    </citation>
    <scope>NUCLEOTIDE SEQUENCE [LARGE SCALE GENOMIC DNA]</scope>
    <source>
        <strain evidence="2 3">DSM 45927</strain>
    </source>
</reference>
<dbReference type="PANTHER" id="PTHR33164">
    <property type="entry name" value="TRANSCRIPTIONAL REGULATOR, MARR FAMILY"/>
    <property type="match status" value="1"/>
</dbReference>
<dbReference type="InterPro" id="IPR036388">
    <property type="entry name" value="WH-like_DNA-bd_sf"/>
</dbReference>
<protein>
    <submittedName>
        <fullName evidence="2">DNA-binding MarR family transcriptional regulator</fullName>
    </submittedName>
</protein>
<feature type="domain" description="HTH marR-type" evidence="1">
    <location>
        <begin position="11"/>
        <end position="142"/>
    </location>
</feature>
<dbReference type="GO" id="GO:0006950">
    <property type="term" value="P:response to stress"/>
    <property type="evidence" value="ECO:0007669"/>
    <property type="project" value="TreeGrafter"/>
</dbReference>
<keyword evidence="3" id="KW-1185">Reference proteome</keyword>
<comment type="caution">
    <text evidence="2">The sequence shown here is derived from an EMBL/GenBank/DDBJ whole genome shotgun (WGS) entry which is preliminary data.</text>
</comment>
<evidence type="ECO:0000313" key="2">
    <source>
        <dbReference type="EMBL" id="NYI94264.1"/>
    </source>
</evidence>
<evidence type="ECO:0000259" key="1">
    <source>
        <dbReference type="PROSITE" id="PS50995"/>
    </source>
</evidence>
<dbReference type="SMART" id="SM00347">
    <property type="entry name" value="HTH_MARR"/>
    <property type="match status" value="1"/>
</dbReference>
<dbReference type="GO" id="GO:0003700">
    <property type="term" value="F:DNA-binding transcription factor activity"/>
    <property type="evidence" value="ECO:0007669"/>
    <property type="project" value="InterPro"/>
</dbReference>
<dbReference type="InterPro" id="IPR000835">
    <property type="entry name" value="HTH_MarR-typ"/>
</dbReference>
<dbReference type="AlphaFoldDB" id="A0A853BHR2"/>
<dbReference type="PROSITE" id="PS50995">
    <property type="entry name" value="HTH_MARR_2"/>
    <property type="match status" value="1"/>
</dbReference>
<dbReference type="GO" id="GO:0003677">
    <property type="term" value="F:DNA binding"/>
    <property type="evidence" value="ECO:0007669"/>
    <property type="project" value="UniProtKB-KW"/>
</dbReference>
<dbReference type="RefSeq" id="WP_179765946.1">
    <property type="nucleotide sequence ID" value="NZ_JACCFO010000001.1"/>
</dbReference>
<dbReference type="EMBL" id="JACCFO010000001">
    <property type="protein sequence ID" value="NYI94264.1"/>
    <property type="molecule type" value="Genomic_DNA"/>
</dbReference>
<accession>A0A853BHR2</accession>
<dbReference type="SUPFAM" id="SSF46785">
    <property type="entry name" value="Winged helix' DNA-binding domain"/>
    <property type="match status" value="1"/>
</dbReference>
<evidence type="ECO:0000313" key="3">
    <source>
        <dbReference type="Proteomes" id="UP000575985"/>
    </source>
</evidence>
<dbReference type="InterPro" id="IPR036390">
    <property type="entry name" value="WH_DNA-bd_sf"/>
</dbReference>
<sequence length="150" mass="16157">MTAVTDSPGHTESTPYLLIRLASTVDQLFADTARTHGLTAQQAHLICRLVGGPVQMAALGRQLGLEKSGLSGLVDRVERHGLVERVRDSCDRRMWWVRLTGQGQKTAHATHEEVMAGLEALTADLGPAEADLLKAVLERLLTDAPGDAAR</sequence>